<dbReference type="PROSITE" id="PS00122">
    <property type="entry name" value="CARBOXYLESTERASE_B_1"/>
    <property type="match status" value="1"/>
</dbReference>
<dbReference type="Pfam" id="PF00135">
    <property type="entry name" value="COesterase"/>
    <property type="match status" value="1"/>
</dbReference>
<dbReference type="Proteomes" id="UP001432062">
    <property type="component" value="Chromosome"/>
</dbReference>
<evidence type="ECO:0000313" key="5">
    <source>
        <dbReference type="EMBL" id="WUV47282.1"/>
    </source>
</evidence>
<dbReference type="Gene3D" id="3.40.50.1820">
    <property type="entry name" value="alpha/beta hydrolase"/>
    <property type="match status" value="1"/>
</dbReference>
<accession>A0ABZ1YVG9</accession>
<dbReference type="RefSeq" id="WP_327100216.1">
    <property type="nucleotide sequence ID" value="NZ_CP109149.1"/>
</dbReference>
<gene>
    <name evidence="5" type="ORF">OG563_03285</name>
</gene>
<evidence type="ECO:0000259" key="4">
    <source>
        <dbReference type="Pfam" id="PF00135"/>
    </source>
</evidence>
<dbReference type="InterPro" id="IPR019826">
    <property type="entry name" value="Carboxylesterase_B_AS"/>
</dbReference>
<feature type="domain" description="Carboxylesterase type B" evidence="4">
    <location>
        <begin position="46"/>
        <end position="533"/>
    </location>
</feature>
<evidence type="ECO:0000256" key="1">
    <source>
        <dbReference type="ARBA" id="ARBA00005964"/>
    </source>
</evidence>
<dbReference type="EMBL" id="CP109441">
    <property type="protein sequence ID" value="WUV47282.1"/>
    <property type="molecule type" value="Genomic_DNA"/>
</dbReference>
<dbReference type="PANTHER" id="PTHR11559">
    <property type="entry name" value="CARBOXYLESTERASE"/>
    <property type="match status" value="1"/>
</dbReference>
<proteinExistence type="inferred from homology"/>
<protein>
    <recommendedName>
        <fullName evidence="3">Carboxylic ester hydrolase</fullName>
        <ecNumber evidence="3">3.1.1.-</ecNumber>
    </recommendedName>
</protein>
<name>A0ABZ1YVG9_9NOCA</name>
<evidence type="ECO:0000256" key="3">
    <source>
        <dbReference type="RuleBase" id="RU361235"/>
    </source>
</evidence>
<evidence type="ECO:0000313" key="6">
    <source>
        <dbReference type="Proteomes" id="UP001432062"/>
    </source>
</evidence>
<comment type="similarity">
    <text evidence="1 3">Belongs to the type-B carboxylesterase/lipase family.</text>
</comment>
<reference evidence="5" key="1">
    <citation type="submission" date="2022-10" db="EMBL/GenBank/DDBJ databases">
        <title>The complete genomes of actinobacterial strains from the NBC collection.</title>
        <authorList>
            <person name="Joergensen T.S."/>
            <person name="Alvarez Arevalo M."/>
            <person name="Sterndorff E.B."/>
            <person name="Faurdal D."/>
            <person name="Vuksanovic O."/>
            <person name="Mourched A.-S."/>
            <person name="Charusanti P."/>
            <person name="Shaw S."/>
            <person name="Blin K."/>
            <person name="Weber T."/>
        </authorList>
    </citation>
    <scope>NUCLEOTIDE SEQUENCE</scope>
    <source>
        <strain evidence="5">NBC_01482</strain>
    </source>
</reference>
<dbReference type="InterPro" id="IPR002018">
    <property type="entry name" value="CarbesteraseB"/>
</dbReference>
<evidence type="ECO:0000256" key="2">
    <source>
        <dbReference type="ARBA" id="ARBA00022801"/>
    </source>
</evidence>
<keyword evidence="6" id="KW-1185">Reference proteome</keyword>
<dbReference type="InterPro" id="IPR050309">
    <property type="entry name" value="Type-B_Carboxylest/Lipase"/>
</dbReference>
<dbReference type="EC" id="3.1.1.-" evidence="3"/>
<organism evidence="5 6">
    <name type="scientific">Nocardia vinacea</name>
    <dbReference type="NCBI Taxonomy" id="96468"/>
    <lineage>
        <taxon>Bacteria</taxon>
        <taxon>Bacillati</taxon>
        <taxon>Actinomycetota</taxon>
        <taxon>Actinomycetes</taxon>
        <taxon>Mycobacteriales</taxon>
        <taxon>Nocardiaceae</taxon>
        <taxon>Nocardia</taxon>
    </lineage>
</organism>
<dbReference type="SUPFAM" id="SSF53474">
    <property type="entry name" value="alpha/beta-Hydrolases"/>
    <property type="match status" value="1"/>
</dbReference>
<sequence length="539" mass="57062">MRKHRRVTTGGWFRGTARGWFAIPAAVIVLIGVAGPAPAEPVAADLVTVETGELRGIVAAEHRLFAGIPYAAPPVGELRWRPPAPAAPWPGVRDATVAGPSCPQDNDFFGVVGANPTKSEDCLYLNVSTPRNLPADGGGLPVLVWIHGGSFVTGSGDVYGAEPLIAHGDGDLIVVTINYRLGTLGFLAASALDEGAGAGNYGYLDQQAALRWVRRNIAAFGGDPERVTLAGESAGATSVCTQMAAPSSRGLFRAAIMESGPCSPGVPAATAMADGDAYAARIGCAGPDTAACLRALPVDTLVNDSITATVFGGRFLPSGPQAAVRNGAFADVPTLVGANNDEMSLWVYMKYGVPLGRPLTAAGYRDALSAAMPDLTPEQLDRVELTYPVAAYPEPALALSRAWTDRFLTMLVVEYDGLGPRTPTYTYSFDDPAPLGPPNTFPLGAYHASELASLWSLRDLGWLYGAVQTPDQQRLAAEMRRYWTRFTIEARPDPAGLEPIPAYDPAAPLVMSFRPSGNRLIDSYAADHRADFWKPMLPR</sequence>
<keyword evidence="2 3" id="KW-0378">Hydrolase</keyword>
<dbReference type="InterPro" id="IPR029058">
    <property type="entry name" value="AB_hydrolase_fold"/>
</dbReference>